<evidence type="ECO:0000256" key="2">
    <source>
        <dbReference type="SAM" id="Phobius"/>
    </source>
</evidence>
<evidence type="ECO:0000256" key="1">
    <source>
        <dbReference type="SAM" id="MobiDB-lite"/>
    </source>
</evidence>
<keyword evidence="2" id="KW-0472">Membrane</keyword>
<feature type="compositionally biased region" description="Basic and acidic residues" evidence="1">
    <location>
        <begin position="90"/>
        <end position="110"/>
    </location>
</feature>
<dbReference type="Pfam" id="PF20554">
    <property type="entry name" value="DUF6766"/>
    <property type="match status" value="1"/>
</dbReference>
<keyword evidence="2" id="KW-0812">Transmembrane</keyword>
<dbReference type="InterPro" id="IPR046657">
    <property type="entry name" value="DUF6766"/>
</dbReference>
<evidence type="ECO:0008006" key="5">
    <source>
        <dbReference type="Google" id="ProtNLM"/>
    </source>
</evidence>
<organism evidence="3 4">
    <name type="scientific">Steroidobacter agaridevorans</name>
    <dbReference type="NCBI Taxonomy" id="2695856"/>
    <lineage>
        <taxon>Bacteria</taxon>
        <taxon>Pseudomonadati</taxon>
        <taxon>Pseudomonadota</taxon>
        <taxon>Gammaproteobacteria</taxon>
        <taxon>Steroidobacterales</taxon>
        <taxon>Steroidobacteraceae</taxon>
        <taxon>Steroidobacter</taxon>
    </lineage>
</organism>
<dbReference type="RefSeq" id="WP_161812233.1">
    <property type="nucleotide sequence ID" value="NZ_BLJN01000002.1"/>
</dbReference>
<dbReference type="Proteomes" id="UP000445000">
    <property type="component" value="Unassembled WGS sequence"/>
</dbReference>
<feature type="region of interest" description="Disordered" evidence="1">
    <location>
        <begin position="87"/>
        <end position="113"/>
    </location>
</feature>
<accession>A0A829YBP7</accession>
<dbReference type="AlphaFoldDB" id="A0A829YBP7"/>
<keyword evidence="4" id="KW-1185">Reference proteome</keyword>
<name>A0A829YBP7_9GAMM</name>
<sequence length="219" mass="24998">MKRLWRDNGLSLVLFALFLLFWAAQAFTGWRAEVDEQRDHGAAPPTLVDYLSSGSFVEATAENWESEFLQMFGYVLFTVFLYQRGSAESKSPDKPEEVDRDPRLSRRKDAPGPVKAGGWRLRLYEYSLSLAFLALFLVSFISHALGGTAAFNEEQRLHGAAEVSVWEFLGRTQFWFQSFQNWQSEFLAIWSMVVLSIFLRQRGSPESKPVDSPHSQTGE</sequence>
<evidence type="ECO:0000313" key="4">
    <source>
        <dbReference type="Proteomes" id="UP000445000"/>
    </source>
</evidence>
<keyword evidence="2" id="KW-1133">Transmembrane helix</keyword>
<evidence type="ECO:0000313" key="3">
    <source>
        <dbReference type="EMBL" id="GFE80565.1"/>
    </source>
</evidence>
<dbReference type="EMBL" id="BLJN01000002">
    <property type="protein sequence ID" value="GFE80565.1"/>
    <property type="molecule type" value="Genomic_DNA"/>
</dbReference>
<protein>
    <recommendedName>
        <fullName evidence="5">Transmembrane protein</fullName>
    </recommendedName>
</protein>
<comment type="caution">
    <text evidence="3">The sequence shown here is derived from an EMBL/GenBank/DDBJ whole genome shotgun (WGS) entry which is preliminary data.</text>
</comment>
<proteinExistence type="predicted"/>
<reference evidence="4" key="1">
    <citation type="submission" date="2020-01" db="EMBL/GenBank/DDBJ databases">
        <title>'Steroidobacter agaridevorans' sp. nov., agar-degrading bacteria isolated from rhizosphere soils.</title>
        <authorList>
            <person name="Ikenaga M."/>
            <person name="Kataoka M."/>
            <person name="Murouchi A."/>
            <person name="Katsuragi S."/>
            <person name="Sakai M."/>
        </authorList>
    </citation>
    <scope>NUCLEOTIDE SEQUENCE [LARGE SCALE GENOMIC DNA]</scope>
    <source>
        <strain evidence="4">YU21-B</strain>
    </source>
</reference>
<feature type="transmembrane region" description="Helical" evidence="2">
    <location>
        <begin position="123"/>
        <end position="145"/>
    </location>
</feature>
<gene>
    <name evidence="3" type="ORF">GCM10011487_25650</name>
</gene>